<organism evidence="1">
    <name type="scientific">Siphoviridae sp. ctLfk13</name>
    <dbReference type="NCBI Taxonomy" id="2826251"/>
    <lineage>
        <taxon>Viruses</taxon>
        <taxon>Duplodnaviria</taxon>
        <taxon>Heunggongvirae</taxon>
        <taxon>Uroviricota</taxon>
        <taxon>Caudoviricetes</taxon>
    </lineage>
</organism>
<name>A0A8S5N1V6_9CAUD</name>
<reference evidence="1" key="1">
    <citation type="journal article" date="2021" name="Proc. Natl. Acad. Sci. U.S.A.">
        <title>A Catalog of Tens of Thousands of Viruses from Human Metagenomes Reveals Hidden Associations with Chronic Diseases.</title>
        <authorList>
            <person name="Tisza M.J."/>
            <person name="Buck C.B."/>
        </authorList>
    </citation>
    <scope>NUCLEOTIDE SEQUENCE</scope>
    <source>
        <strain evidence="1">CtLfk13</strain>
    </source>
</reference>
<sequence length="41" mass="4735">MSTWQLNTARVNTPRNSLFLFILFVCNTLQCISTNTWKTLG</sequence>
<dbReference type="EMBL" id="BK015040">
    <property type="protein sequence ID" value="DAD88412.1"/>
    <property type="molecule type" value="Genomic_DNA"/>
</dbReference>
<proteinExistence type="predicted"/>
<accession>A0A8S5N1V6</accession>
<evidence type="ECO:0000313" key="1">
    <source>
        <dbReference type="EMBL" id="DAD88412.1"/>
    </source>
</evidence>
<protein>
    <submittedName>
        <fullName evidence="1">Uncharacterized protein</fullName>
    </submittedName>
</protein>